<dbReference type="PANTHER" id="PTHR44006:SF1">
    <property type="entry name" value="U5 SMALL NUCLEAR RIBONUCLEOPROTEIN 40 KDA PROTEIN"/>
    <property type="match status" value="1"/>
</dbReference>
<dbReference type="InterPro" id="IPR020472">
    <property type="entry name" value="WD40_PAC1"/>
</dbReference>
<dbReference type="SMART" id="SM00320">
    <property type="entry name" value="WD40"/>
    <property type="match status" value="7"/>
</dbReference>
<proteinExistence type="predicted"/>
<dbReference type="PANTHER" id="PTHR44006">
    <property type="entry name" value="U5 SMALL NUCLEAR RIBONUCLEOPROTEIN 40 KDA PROTEIN"/>
    <property type="match status" value="1"/>
</dbReference>
<evidence type="ECO:0000256" key="1">
    <source>
        <dbReference type="ARBA" id="ARBA00004123"/>
    </source>
</evidence>
<sequence length="337" mass="37369">RDMDAKRPPSGEGEAIIPAKRQRTEIVEAGPARSEGPKRTSSLDAPIMLLEGHDGPVFTLKFNPEGDVVASGSFDKFIYLWNVRGECENFMAIKGHKNAILELHWTPDGEQLLSASPDKTIRAWDAQTGLQVKKMAEHENFVNSCCPFKRSPPLVVSGSDDGTAKLWDLRVKRSVRTFNENYQVLCVAFSDGGDQIYSAGIENTIKVWDIRKEEVVMSLKGHADSVTGMRLSPDGTHLLSNSMDNTLRIWDMRPYAPEDRCTKVLTGHQHTFEKNLLKCDWSRDGAKVTAGSGDRQVCVWDAESGRLEYRLPGHTGSVNEAVFHPKEPVIGSCGSDK</sequence>
<evidence type="ECO:0000256" key="6">
    <source>
        <dbReference type="ARBA" id="ARBA00023242"/>
    </source>
</evidence>
<comment type="subcellular location">
    <subcellularLocation>
        <location evidence="1">Nucleus</location>
    </subcellularLocation>
</comment>
<dbReference type="PRINTS" id="PR00320">
    <property type="entry name" value="GPROTEINBRPT"/>
</dbReference>
<dbReference type="InterPro" id="IPR036322">
    <property type="entry name" value="WD40_repeat_dom_sf"/>
</dbReference>
<dbReference type="PROSITE" id="PS50082">
    <property type="entry name" value="WD_REPEATS_2"/>
    <property type="match status" value="6"/>
</dbReference>
<keyword evidence="4" id="KW-0677">Repeat</keyword>
<feature type="repeat" description="WD" evidence="7">
    <location>
        <begin position="50"/>
        <end position="84"/>
    </location>
</feature>
<dbReference type="AlphaFoldDB" id="A0A061S960"/>
<name>A0A061S960_9CHLO</name>
<dbReference type="InterPro" id="IPR001680">
    <property type="entry name" value="WD40_rpt"/>
</dbReference>
<feature type="non-terminal residue" evidence="9">
    <location>
        <position position="1"/>
    </location>
</feature>
<dbReference type="InterPro" id="IPR015943">
    <property type="entry name" value="WD40/YVTN_repeat-like_dom_sf"/>
</dbReference>
<keyword evidence="5" id="KW-0508">mRNA splicing</keyword>
<dbReference type="GO" id="GO:0071013">
    <property type="term" value="C:catalytic step 2 spliceosome"/>
    <property type="evidence" value="ECO:0007669"/>
    <property type="project" value="TreeGrafter"/>
</dbReference>
<reference evidence="9" key="1">
    <citation type="submission" date="2014-05" db="EMBL/GenBank/DDBJ databases">
        <title>The transcriptome of the halophilic microalga Tetraselmis sp. GSL018 isolated from the Great Salt Lake, Utah.</title>
        <authorList>
            <person name="Jinkerson R.E."/>
            <person name="D'Adamo S."/>
            <person name="Posewitz M.C."/>
        </authorList>
    </citation>
    <scope>NUCLEOTIDE SEQUENCE</scope>
    <source>
        <strain evidence="9">GSL018</strain>
    </source>
</reference>
<evidence type="ECO:0000256" key="8">
    <source>
        <dbReference type="SAM" id="MobiDB-lite"/>
    </source>
</evidence>
<evidence type="ECO:0000256" key="5">
    <source>
        <dbReference type="ARBA" id="ARBA00023187"/>
    </source>
</evidence>
<protein>
    <submittedName>
        <fullName evidence="9">Prp8 binding protein</fullName>
    </submittedName>
</protein>
<dbReference type="GO" id="GO:0000375">
    <property type="term" value="P:RNA splicing, via transesterification reactions"/>
    <property type="evidence" value="ECO:0007669"/>
    <property type="project" value="UniProtKB-ARBA"/>
</dbReference>
<gene>
    <name evidence="9" type="primary">PRP8BP</name>
    <name evidence="9" type="ORF">TSPGSL018_7348</name>
</gene>
<dbReference type="FunFam" id="2.130.10.10:FF:000229">
    <property type="entry name" value="Small nuclear ribonucleoprotein U5 subunit 40"/>
    <property type="match status" value="1"/>
</dbReference>
<dbReference type="SUPFAM" id="SSF50978">
    <property type="entry name" value="WD40 repeat-like"/>
    <property type="match status" value="1"/>
</dbReference>
<dbReference type="GO" id="GO:0005682">
    <property type="term" value="C:U5 snRNP"/>
    <property type="evidence" value="ECO:0007669"/>
    <property type="project" value="UniProtKB-ARBA"/>
</dbReference>
<feature type="repeat" description="WD" evidence="7">
    <location>
        <begin position="219"/>
        <end position="253"/>
    </location>
</feature>
<feature type="repeat" description="WD" evidence="7">
    <location>
        <begin position="154"/>
        <end position="177"/>
    </location>
</feature>
<keyword evidence="3" id="KW-0507">mRNA processing</keyword>
<evidence type="ECO:0000256" key="3">
    <source>
        <dbReference type="ARBA" id="ARBA00022664"/>
    </source>
</evidence>
<keyword evidence="6" id="KW-0539">Nucleus</keyword>
<dbReference type="PROSITE" id="PS50294">
    <property type="entry name" value="WD_REPEATS_REGION"/>
    <property type="match status" value="3"/>
</dbReference>
<evidence type="ECO:0000256" key="7">
    <source>
        <dbReference type="PROSITE-ProRule" id="PRU00221"/>
    </source>
</evidence>
<dbReference type="Pfam" id="PF00400">
    <property type="entry name" value="WD40"/>
    <property type="match status" value="7"/>
</dbReference>
<dbReference type="InterPro" id="IPR019775">
    <property type="entry name" value="WD40_repeat_CS"/>
</dbReference>
<dbReference type="InterPro" id="IPR052234">
    <property type="entry name" value="U5_snRNP_Component"/>
</dbReference>
<feature type="repeat" description="WD" evidence="7">
    <location>
        <begin position="177"/>
        <end position="218"/>
    </location>
</feature>
<feature type="repeat" description="WD" evidence="7">
    <location>
        <begin position="93"/>
        <end position="134"/>
    </location>
</feature>
<evidence type="ECO:0000256" key="4">
    <source>
        <dbReference type="ARBA" id="ARBA00022737"/>
    </source>
</evidence>
<keyword evidence="2 7" id="KW-0853">WD repeat</keyword>
<dbReference type="GO" id="GO:0006397">
    <property type="term" value="P:mRNA processing"/>
    <property type="evidence" value="ECO:0007669"/>
    <property type="project" value="UniProtKB-KW"/>
</dbReference>
<dbReference type="PROSITE" id="PS00678">
    <property type="entry name" value="WD_REPEATS_1"/>
    <property type="match status" value="4"/>
</dbReference>
<dbReference type="EMBL" id="GBEZ01003455">
    <property type="protein sequence ID" value="JAC81687.1"/>
    <property type="molecule type" value="Transcribed_RNA"/>
</dbReference>
<dbReference type="GO" id="GO:0003723">
    <property type="term" value="F:RNA binding"/>
    <property type="evidence" value="ECO:0007669"/>
    <property type="project" value="TreeGrafter"/>
</dbReference>
<evidence type="ECO:0000313" key="9">
    <source>
        <dbReference type="EMBL" id="JAC81687.1"/>
    </source>
</evidence>
<accession>A0A061S960</accession>
<dbReference type="CDD" id="cd00200">
    <property type="entry name" value="WD40"/>
    <property type="match status" value="1"/>
</dbReference>
<feature type="non-terminal residue" evidence="9">
    <location>
        <position position="337"/>
    </location>
</feature>
<organism evidence="9">
    <name type="scientific">Tetraselmis sp. GSL018</name>
    <dbReference type="NCBI Taxonomy" id="582737"/>
    <lineage>
        <taxon>Eukaryota</taxon>
        <taxon>Viridiplantae</taxon>
        <taxon>Chlorophyta</taxon>
        <taxon>core chlorophytes</taxon>
        <taxon>Chlorodendrophyceae</taxon>
        <taxon>Chlorodendrales</taxon>
        <taxon>Chlorodendraceae</taxon>
        <taxon>Tetraselmis</taxon>
    </lineage>
</organism>
<feature type="region of interest" description="Disordered" evidence="8">
    <location>
        <begin position="1"/>
        <end position="41"/>
    </location>
</feature>
<evidence type="ECO:0000256" key="2">
    <source>
        <dbReference type="ARBA" id="ARBA00022574"/>
    </source>
</evidence>
<dbReference type="Gene3D" id="2.130.10.10">
    <property type="entry name" value="YVTN repeat-like/Quinoprotein amine dehydrogenase"/>
    <property type="match status" value="1"/>
</dbReference>
<feature type="repeat" description="WD" evidence="7">
    <location>
        <begin position="281"/>
        <end position="310"/>
    </location>
</feature>